<evidence type="ECO:0000256" key="1">
    <source>
        <dbReference type="ARBA" id="ARBA00022723"/>
    </source>
</evidence>
<comment type="caution">
    <text evidence="7">The sequence shown here is derived from an EMBL/GenBank/DDBJ whole genome shotgun (WGS) entry which is preliminary data.</text>
</comment>
<dbReference type="EMBL" id="JAUIZM010000001">
    <property type="protein sequence ID" value="KAK1400773.1"/>
    <property type="molecule type" value="Genomic_DNA"/>
</dbReference>
<dbReference type="Proteomes" id="UP001237642">
    <property type="component" value="Unassembled WGS sequence"/>
</dbReference>
<evidence type="ECO:0000256" key="2">
    <source>
        <dbReference type="ARBA" id="ARBA00022771"/>
    </source>
</evidence>
<evidence type="ECO:0000256" key="5">
    <source>
        <dbReference type="SAM" id="MobiDB-lite"/>
    </source>
</evidence>
<proteinExistence type="predicted"/>
<keyword evidence="2 4" id="KW-0863">Zinc-finger</keyword>
<feature type="domain" description="BED-type" evidence="6">
    <location>
        <begin position="67"/>
        <end position="124"/>
    </location>
</feature>
<name>A0AAD8NAS9_9APIA</name>
<dbReference type="PANTHER" id="PTHR34396:SF27">
    <property type="entry name" value="OS08G0208700 PROTEIN"/>
    <property type="match status" value="1"/>
</dbReference>
<gene>
    <name evidence="7" type="ORF">POM88_000378</name>
</gene>
<keyword evidence="8" id="KW-1185">Reference proteome</keyword>
<evidence type="ECO:0000256" key="3">
    <source>
        <dbReference type="ARBA" id="ARBA00022833"/>
    </source>
</evidence>
<dbReference type="SMART" id="SM00614">
    <property type="entry name" value="ZnF_BED"/>
    <property type="match status" value="1"/>
</dbReference>
<dbReference type="InterPro" id="IPR036236">
    <property type="entry name" value="Znf_C2H2_sf"/>
</dbReference>
<dbReference type="GO" id="GO:0006357">
    <property type="term" value="P:regulation of transcription by RNA polymerase II"/>
    <property type="evidence" value="ECO:0007669"/>
    <property type="project" value="TreeGrafter"/>
</dbReference>
<organism evidence="7 8">
    <name type="scientific">Heracleum sosnowskyi</name>
    <dbReference type="NCBI Taxonomy" id="360622"/>
    <lineage>
        <taxon>Eukaryota</taxon>
        <taxon>Viridiplantae</taxon>
        <taxon>Streptophyta</taxon>
        <taxon>Embryophyta</taxon>
        <taxon>Tracheophyta</taxon>
        <taxon>Spermatophyta</taxon>
        <taxon>Magnoliopsida</taxon>
        <taxon>eudicotyledons</taxon>
        <taxon>Gunneridae</taxon>
        <taxon>Pentapetalae</taxon>
        <taxon>asterids</taxon>
        <taxon>campanulids</taxon>
        <taxon>Apiales</taxon>
        <taxon>Apiaceae</taxon>
        <taxon>Apioideae</taxon>
        <taxon>apioid superclade</taxon>
        <taxon>Tordylieae</taxon>
        <taxon>Tordyliinae</taxon>
        <taxon>Heracleum</taxon>
    </lineage>
</organism>
<sequence length="276" mass="31075">MDSVATEMEDVTYNPTPNTPSNLTPNTFPNPILNTTPTTTPNTTPIELKSPKKEDVDESLTDKKKPTRTSGVWDHFTKVKGGDTNNPRCKCNYCGADYACHSTRVGTSSLWVHFNKCKKNPTRVADKKQKVLSFKKETGGGSNLLAVTFNKVRCRSALAKFVVKDEQAFRVVKGHGFKDLVQELQPMYDEEDDKFVSYFMEKENDKKRMGPPTATDWHAASIFVKFLAIFYEVILKFSSTLHVTSNNFYHEICEVQSILSDLATSGDPLYLHWLGA</sequence>
<dbReference type="InterPro" id="IPR003656">
    <property type="entry name" value="Znf_BED"/>
</dbReference>
<dbReference type="Pfam" id="PF02892">
    <property type="entry name" value="zf-BED"/>
    <property type="match status" value="1"/>
</dbReference>
<keyword evidence="1" id="KW-0479">Metal-binding</keyword>
<reference evidence="7" key="2">
    <citation type="submission" date="2023-05" db="EMBL/GenBank/DDBJ databases">
        <authorList>
            <person name="Schelkunov M.I."/>
        </authorList>
    </citation>
    <scope>NUCLEOTIDE SEQUENCE</scope>
    <source>
        <strain evidence="7">Hsosn_3</strain>
        <tissue evidence="7">Leaf</tissue>
    </source>
</reference>
<accession>A0AAD8NAS9</accession>
<evidence type="ECO:0000259" key="6">
    <source>
        <dbReference type="PROSITE" id="PS50808"/>
    </source>
</evidence>
<dbReference type="GO" id="GO:0008270">
    <property type="term" value="F:zinc ion binding"/>
    <property type="evidence" value="ECO:0007669"/>
    <property type="project" value="UniProtKB-KW"/>
</dbReference>
<dbReference type="PROSITE" id="PS50808">
    <property type="entry name" value="ZF_BED"/>
    <property type="match status" value="1"/>
</dbReference>
<dbReference type="AlphaFoldDB" id="A0AAD8NAS9"/>
<evidence type="ECO:0000313" key="7">
    <source>
        <dbReference type="EMBL" id="KAK1400773.1"/>
    </source>
</evidence>
<feature type="compositionally biased region" description="Low complexity" evidence="5">
    <location>
        <begin position="12"/>
        <end position="46"/>
    </location>
</feature>
<dbReference type="Gene3D" id="1.10.10.1070">
    <property type="entry name" value="Zinc finger, BED domain-containing"/>
    <property type="match status" value="1"/>
</dbReference>
<dbReference type="InterPro" id="IPR053031">
    <property type="entry name" value="Cuticle_assoc_protein"/>
</dbReference>
<dbReference type="SUPFAM" id="SSF140996">
    <property type="entry name" value="Hermes dimerisation domain"/>
    <property type="match status" value="1"/>
</dbReference>
<feature type="compositionally biased region" description="Basic and acidic residues" evidence="5">
    <location>
        <begin position="49"/>
        <end position="64"/>
    </location>
</feature>
<dbReference type="PANTHER" id="PTHR34396">
    <property type="entry name" value="OS03G0264950 PROTEIN-RELATED"/>
    <property type="match status" value="1"/>
</dbReference>
<dbReference type="GO" id="GO:1990837">
    <property type="term" value="F:sequence-specific double-stranded DNA binding"/>
    <property type="evidence" value="ECO:0007669"/>
    <property type="project" value="TreeGrafter"/>
</dbReference>
<dbReference type="SUPFAM" id="SSF57667">
    <property type="entry name" value="beta-beta-alpha zinc fingers"/>
    <property type="match status" value="1"/>
</dbReference>
<dbReference type="GO" id="GO:0005634">
    <property type="term" value="C:nucleus"/>
    <property type="evidence" value="ECO:0007669"/>
    <property type="project" value="TreeGrafter"/>
</dbReference>
<protein>
    <recommendedName>
        <fullName evidence="6">BED-type domain-containing protein</fullName>
    </recommendedName>
</protein>
<evidence type="ECO:0000313" key="8">
    <source>
        <dbReference type="Proteomes" id="UP001237642"/>
    </source>
</evidence>
<reference evidence="7" key="1">
    <citation type="submission" date="2023-02" db="EMBL/GenBank/DDBJ databases">
        <title>Genome of toxic invasive species Heracleum sosnowskyi carries increased number of genes despite the absence of recent whole-genome duplications.</title>
        <authorList>
            <person name="Schelkunov M."/>
            <person name="Shtratnikova V."/>
            <person name="Makarenko M."/>
            <person name="Klepikova A."/>
            <person name="Omelchenko D."/>
            <person name="Novikova G."/>
            <person name="Obukhova E."/>
            <person name="Bogdanov V."/>
            <person name="Penin A."/>
            <person name="Logacheva M."/>
        </authorList>
    </citation>
    <scope>NUCLEOTIDE SEQUENCE</scope>
    <source>
        <strain evidence="7">Hsosn_3</strain>
        <tissue evidence="7">Leaf</tissue>
    </source>
</reference>
<keyword evidence="3" id="KW-0862">Zinc</keyword>
<feature type="region of interest" description="Disordered" evidence="5">
    <location>
        <begin position="1"/>
        <end position="78"/>
    </location>
</feature>
<evidence type="ECO:0000256" key="4">
    <source>
        <dbReference type="PROSITE-ProRule" id="PRU00027"/>
    </source>
</evidence>